<evidence type="ECO:0000259" key="17">
    <source>
        <dbReference type="SMART" id="SM00663"/>
    </source>
</evidence>
<dbReference type="InterPro" id="IPR042102">
    <property type="entry name" value="RNA_pol_Rpb1_3_sf"/>
</dbReference>
<organism evidence="18 19">
    <name type="scientific">Brachionus plicatilis</name>
    <name type="common">Marine rotifer</name>
    <name type="synonym">Brachionus muelleri</name>
    <dbReference type="NCBI Taxonomy" id="10195"/>
    <lineage>
        <taxon>Eukaryota</taxon>
        <taxon>Metazoa</taxon>
        <taxon>Spiralia</taxon>
        <taxon>Gnathifera</taxon>
        <taxon>Rotifera</taxon>
        <taxon>Eurotatoria</taxon>
        <taxon>Monogononta</taxon>
        <taxon>Pseudotrocha</taxon>
        <taxon>Ploima</taxon>
        <taxon>Brachionidae</taxon>
        <taxon>Brachionus</taxon>
    </lineage>
</organism>
<dbReference type="PANTHER" id="PTHR19376:SF11">
    <property type="entry name" value="DNA-DIRECTED RNA POLYMERASE I SUBUNIT RPA1"/>
    <property type="match status" value="1"/>
</dbReference>
<comment type="subunit">
    <text evidence="3">Component of the RNA polymerase I (Pol I) complex consisting of at least 13 subunits.</text>
</comment>
<evidence type="ECO:0000256" key="6">
    <source>
        <dbReference type="ARBA" id="ARBA00022679"/>
    </source>
</evidence>
<dbReference type="FunFam" id="2.40.40.20:FF:000019">
    <property type="entry name" value="DNA-directed RNA polymerase II subunit RPB1"/>
    <property type="match status" value="1"/>
</dbReference>
<evidence type="ECO:0000256" key="14">
    <source>
        <dbReference type="ARBA" id="ARBA00053996"/>
    </source>
</evidence>
<dbReference type="PANTHER" id="PTHR19376">
    <property type="entry name" value="DNA-DIRECTED RNA POLYMERASE"/>
    <property type="match status" value="1"/>
</dbReference>
<accession>A0A3M7S0F1</accession>
<keyword evidence="12" id="KW-0539">Nucleus</keyword>
<dbReference type="Pfam" id="PF04997">
    <property type="entry name" value="RNA_pol_Rpb1_1"/>
    <property type="match status" value="1"/>
</dbReference>
<dbReference type="Gene3D" id="6.10.250.2940">
    <property type="match status" value="1"/>
</dbReference>
<dbReference type="Gene3D" id="4.10.860.120">
    <property type="entry name" value="RNA polymerase II, clamp domain"/>
    <property type="match status" value="1"/>
</dbReference>
<feature type="compositionally biased region" description="Basic and acidic residues" evidence="16">
    <location>
        <begin position="1445"/>
        <end position="1457"/>
    </location>
</feature>
<keyword evidence="5" id="KW-0597">Phosphoprotein</keyword>
<feature type="compositionally biased region" description="Acidic residues" evidence="16">
    <location>
        <begin position="1471"/>
        <end position="1482"/>
    </location>
</feature>
<keyword evidence="4 15" id="KW-0240">DNA-directed RNA polymerase</keyword>
<dbReference type="Gene3D" id="2.40.40.20">
    <property type="match status" value="1"/>
</dbReference>
<dbReference type="SMART" id="SM00663">
    <property type="entry name" value="RPOLA_N"/>
    <property type="match status" value="1"/>
</dbReference>
<evidence type="ECO:0000256" key="15">
    <source>
        <dbReference type="RuleBase" id="RU004279"/>
    </source>
</evidence>
<feature type="domain" description="RNA polymerase N-terminal" evidence="17">
    <location>
        <begin position="337"/>
        <end position="674"/>
    </location>
</feature>
<dbReference type="Pfam" id="PF00623">
    <property type="entry name" value="RNA_pol_Rpb1_2"/>
    <property type="match status" value="1"/>
</dbReference>
<comment type="caution">
    <text evidence="18">The sequence shown here is derived from an EMBL/GenBank/DDBJ whole genome shotgun (WGS) entry which is preliminary data.</text>
</comment>
<dbReference type="InterPro" id="IPR007081">
    <property type="entry name" value="RNA_pol_Rpb1_5"/>
</dbReference>
<dbReference type="SUPFAM" id="SSF64484">
    <property type="entry name" value="beta and beta-prime subunits of DNA dependent RNA-polymerase"/>
    <property type="match status" value="1"/>
</dbReference>
<evidence type="ECO:0000313" key="18">
    <source>
        <dbReference type="EMBL" id="RNA29095.1"/>
    </source>
</evidence>
<dbReference type="Gene3D" id="1.10.132.30">
    <property type="match status" value="1"/>
</dbReference>
<evidence type="ECO:0000256" key="11">
    <source>
        <dbReference type="ARBA" id="ARBA00023163"/>
    </source>
</evidence>
<dbReference type="Pfam" id="PF04998">
    <property type="entry name" value="RNA_pol_Rpb1_5"/>
    <property type="match status" value="1"/>
</dbReference>
<dbReference type="GO" id="GO:0003677">
    <property type="term" value="F:DNA binding"/>
    <property type="evidence" value="ECO:0007669"/>
    <property type="project" value="InterPro"/>
</dbReference>
<proteinExistence type="inferred from homology"/>
<dbReference type="CDD" id="cd02735">
    <property type="entry name" value="RNAP_I_Rpa1_C"/>
    <property type="match status" value="1"/>
</dbReference>
<dbReference type="EC" id="2.7.7.6" evidence="15"/>
<evidence type="ECO:0000256" key="4">
    <source>
        <dbReference type="ARBA" id="ARBA00022478"/>
    </source>
</evidence>
<dbReference type="Gene3D" id="3.30.70.2850">
    <property type="match status" value="1"/>
</dbReference>
<evidence type="ECO:0000313" key="19">
    <source>
        <dbReference type="Proteomes" id="UP000276133"/>
    </source>
</evidence>
<dbReference type="EMBL" id="REGN01002276">
    <property type="protein sequence ID" value="RNA29095.1"/>
    <property type="molecule type" value="Genomic_DNA"/>
</dbReference>
<comment type="similarity">
    <text evidence="2 15">Belongs to the RNA polymerase beta' chain family.</text>
</comment>
<feature type="region of interest" description="Disordered" evidence="16">
    <location>
        <begin position="1429"/>
        <end position="1457"/>
    </location>
</feature>
<dbReference type="Proteomes" id="UP000276133">
    <property type="component" value="Unassembled WGS sequence"/>
</dbReference>
<dbReference type="InterPro" id="IPR006592">
    <property type="entry name" value="RNA_pol_N"/>
</dbReference>
<comment type="subcellular location">
    <subcellularLocation>
        <location evidence="1">Nucleus</location>
        <location evidence="1">Nucleolus</location>
    </subcellularLocation>
</comment>
<dbReference type="InterPro" id="IPR007080">
    <property type="entry name" value="RNA_pol_Rpb1_1"/>
</dbReference>
<dbReference type="InterPro" id="IPR045867">
    <property type="entry name" value="DNA-dir_RpoC_beta_prime"/>
</dbReference>
<dbReference type="Pfam" id="PF04983">
    <property type="entry name" value="RNA_pol_Rpb1_3"/>
    <property type="match status" value="1"/>
</dbReference>
<dbReference type="STRING" id="10195.A0A3M7S0F1"/>
<dbReference type="InterPro" id="IPR000722">
    <property type="entry name" value="RNA_pol_asu"/>
</dbReference>
<dbReference type="GO" id="GO:0005736">
    <property type="term" value="C:RNA polymerase I complex"/>
    <property type="evidence" value="ECO:0007669"/>
    <property type="project" value="TreeGrafter"/>
</dbReference>
<dbReference type="InterPro" id="IPR047107">
    <property type="entry name" value="DNA-dir_RNA_pol1_lsu_C"/>
</dbReference>
<dbReference type="Gene3D" id="1.10.357.120">
    <property type="match status" value="1"/>
</dbReference>
<dbReference type="GO" id="GO:0003899">
    <property type="term" value="F:DNA-directed RNA polymerase activity"/>
    <property type="evidence" value="ECO:0007669"/>
    <property type="project" value="UniProtKB-EC"/>
</dbReference>
<evidence type="ECO:0000256" key="16">
    <source>
        <dbReference type="SAM" id="MobiDB-lite"/>
    </source>
</evidence>
<comment type="function">
    <text evidence="14">DNA-dependent RNA polymerase catalyzes the transcription of DNA into RNA using the four ribonucleoside triphosphates as substrates. Largest and catalytic core component of RNA polymerase I which synthesizes ribosomal RNA precursors. Forms the polymerase active center together with the second largest subunit. A single stranded DNA template strand of the promoter is positioned within the central active site cleft of Pol I. A bridging helix emanates from RPA1 and crosses the cleft near the catalytic site and is thought to promote translocation of Pol I by acting as a ratchet that moves the RNA-DNA hybrid through the active site by switching from straight to bent conformations at each step of nucleotide addition.</text>
</comment>
<dbReference type="InterPro" id="IPR038120">
    <property type="entry name" value="Rpb1_funnel_sf"/>
</dbReference>
<comment type="catalytic activity">
    <reaction evidence="13 15">
        <text>RNA(n) + a ribonucleoside 5'-triphosphate = RNA(n+1) + diphosphate</text>
        <dbReference type="Rhea" id="RHEA:21248"/>
        <dbReference type="Rhea" id="RHEA-COMP:14527"/>
        <dbReference type="Rhea" id="RHEA-COMP:17342"/>
        <dbReference type="ChEBI" id="CHEBI:33019"/>
        <dbReference type="ChEBI" id="CHEBI:61557"/>
        <dbReference type="ChEBI" id="CHEBI:140395"/>
        <dbReference type="EC" id="2.7.7.6"/>
    </reaction>
</comment>
<keyword evidence="19" id="KW-1185">Reference proteome</keyword>
<evidence type="ECO:0000256" key="7">
    <source>
        <dbReference type="ARBA" id="ARBA00022695"/>
    </source>
</evidence>
<keyword evidence="8" id="KW-0479">Metal-binding</keyword>
<dbReference type="Gene3D" id="3.30.1490.180">
    <property type="entry name" value="RNA polymerase ii"/>
    <property type="match status" value="1"/>
</dbReference>
<dbReference type="InterPro" id="IPR007083">
    <property type="entry name" value="RNA_pol_Rpb1_4"/>
</dbReference>
<gene>
    <name evidence="18" type="ORF">BpHYR1_009469</name>
</gene>
<name>A0A3M7S0F1_BRAPC</name>
<dbReference type="CDD" id="cd01435">
    <property type="entry name" value="RNAP_I_RPA1_N"/>
    <property type="match status" value="1"/>
</dbReference>
<keyword evidence="7 15" id="KW-0548">Nucleotidyltransferase</keyword>
<evidence type="ECO:0000256" key="1">
    <source>
        <dbReference type="ARBA" id="ARBA00004604"/>
    </source>
</evidence>
<reference evidence="18 19" key="1">
    <citation type="journal article" date="2018" name="Sci. Rep.">
        <title>Genomic signatures of local adaptation to the degree of environmental predictability in rotifers.</title>
        <authorList>
            <person name="Franch-Gras L."/>
            <person name="Hahn C."/>
            <person name="Garcia-Roger E.M."/>
            <person name="Carmona M.J."/>
            <person name="Serra M."/>
            <person name="Gomez A."/>
        </authorList>
    </citation>
    <scope>NUCLEOTIDE SEQUENCE [LARGE SCALE GENOMIC DNA]</scope>
    <source>
        <strain evidence="18">HYR1</strain>
    </source>
</reference>
<keyword evidence="9" id="KW-0862">Zinc</keyword>
<evidence type="ECO:0000256" key="9">
    <source>
        <dbReference type="ARBA" id="ARBA00022833"/>
    </source>
</evidence>
<dbReference type="FunFam" id="3.30.1490.180:FF:000003">
    <property type="entry name" value="DNA-directed RNA polymerase subunit"/>
    <property type="match status" value="1"/>
</dbReference>
<keyword evidence="11 15" id="KW-0804">Transcription</keyword>
<dbReference type="InterPro" id="IPR007066">
    <property type="entry name" value="RNA_pol_Rpb1_3"/>
</dbReference>
<feature type="region of interest" description="Disordered" evidence="16">
    <location>
        <begin position="1471"/>
        <end position="1506"/>
    </location>
</feature>
<evidence type="ECO:0000256" key="2">
    <source>
        <dbReference type="ARBA" id="ARBA00006460"/>
    </source>
</evidence>
<evidence type="ECO:0000256" key="10">
    <source>
        <dbReference type="ARBA" id="ARBA00022842"/>
    </source>
</evidence>
<dbReference type="GO" id="GO:0006351">
    <property type="term" value="P:DNA-templated transcription"/>
    <property type="evidence" value="ECO:0007669"/>
    <property type="project" value="InterPro"/>
</dbReference>
<evidence type="ECO:0000256" key="8">
    <source>
        <dbReference type="ARBA" id="ARBA00022723"/>
    </source>
</evidence>
<dbReference type="Pfam" id="PF05000">
    <property type="entry name" value="RNA_pol_Rpb1_4"/>
    <property type="match status" value="1"/>
</dbReference>
<dbReference type="GO" id="GO:0046872">
    <property type="term" value="F:metal ion binding"/>
    <property type="evidence" value="ECO:0007669"/>
    <property type="project" value="UniProtKB-KW"/>
</dbReference>
<dbReference type="FunFam" id="1.10.274.100:FF:000012">
    <property type="entry name" value="DNA-directed RNA polymerase subunit"/>
    <property type="match status" value="1"/>
</dbReference>
<evidence type="ECO:0000256" key="13">
    <source>
        <dbReference type="ARBA" id="ARBA00048552"/>
    </source>
</evidence>
<keyword evidence="10" id="KW-0460">Magnesium</keyword>
<protein>
    <recommendedName>
        <fullName evidence="15">DNA-directed RNA polymerase subunit</fullName>
        <ecNumber evidence="15">2.7.7.6</ecNumber>
    </recommendedName>
</protein>
<dbReference type="Gene3D" id="1.10.274.100">
    <property type="entry name" value="RNA polymerase Rpb1, domain 3"/>
    <property type="match status" value="1"/>
</dbReference>
<evidence type="ECO:0000256" key="3">
    <source>
        <dbReference type="ARBA" id="ARBA00011251"/>
    </source>
</evidence>
<evidence type="ECO:0000256" key="12">
    <source>
        <dbReference type="ARBA" id="ARBA00023242"/>
    </source>
</evidence>
<sequence length="1743" mass="199325">MHVLLDYNAKCSLSGLNFEYFTANEIHKLSVKELTKPHALDKLLNPVQNGLYDLALGPLDKNDICLTCSLDYFQCPGHFGHIDLALPVYNPIFFKELVKLIRNGCLSCHKFLTTNLERTYFVARMKVLDLGLPEKLYLVDNLYWKIVGDNDPRLIDNISFSNDFGDLLCFIEKNDPENQTSQANKNVCKARMAILKEFIDSKMKAVGQTCPNCSLPLRQLRAEHNSKLFFSKGVSARVLKKTKNTTKLVNGSKEDELVNEIDKLDIQIDVEAADASTPKKSVDDRHTGEEEKIETLSNQSYLTPIETRKHLKRLFENESEIIGYMLGRHEQIVDQSNIFFFDSLIVPPSKYRPISQFKEQRFENAQTIMLSKCLQQNILIKEILMEIMGKENVDSDKLIHDPEISSSLNKKLASSQERLQIAWLQLQQFVNNLYDSDLDKLNLDTPAGLKQLLEKKEGLFRKHMMGKRVNYAGRSVISPDVYIGVDEIGIPEIFAKKLTYPQPVNATNFWEMKQLVLNGPDVYPGASFVEYGNGNVIRLKGKDYESRLAIAKQLLTPESSVNTNLDLKIVHRHLKNGDVLLFNRQPTLHRPSVMAHKARVLPGEKTLRMHYSNCKAYNADFDGDEMNAHLPQNEIARSEALNLMLSPKHYLVPKDGTPLGGLIHDHVVSGVALTIKGRFFNKSDYQNLVYNSFNDLKSNIKLLPPSILKPVPLWTGKQVVSTLLINLLPVDTKGALNLESKSKISPKSWFLLGDRHAINWSRGEFNSEYMHESYVLIRSGNLLSGVLDKAHYGSSSYSLVHCCYELYGGLIAGQLLTCLGRLFTSFLQFRGFTLGVEDIMLNEDLKRPMSKIVKRARKCGNEVLGQAFNSPDSTSDQLKAQYQAMHLNPDDSFMKEIDLAYKGSVDKFQNELTSICFPKGLIKKFPHNNLQLMIQSGSKGSSVNSMQMSCLLGQQELEGRRPRLMANGNTLPSFLPYDPSPISGGFICNSFMSGLTPQEYFFHCMAGREGLVDTAVKTSRSGYLQRCLIKHLEGIVVNYDLTVRDSDSSIIQFQYGEDSLAVDKIPFLNDKQFSFLIDNSSILTSDQTEIDQIHKICHHEEIFEKIEKIKQWKKYEKELNGGESADGMRWGPFLNYSKLKSTESEVKQKKFEERVKYLVNEWKAMKKEDKKVYRKGKFKRRLPITVFHKPDRYLGAISEKLQECIDNYVSKNHSKFSDDSQYCSFSSLSYNMDKDKFKELIYLKSIKSCITPGDSVGILAAQSIGEPSTQMTLNTFHFAGRGDMNVTLGIPRLREILMVASTNIKTPAMTIPVFDHKLEQAESLKAHFSRVLLWDTLHKIEIEQKLDLDLDMTKKKVWLTKVKFEFLPQEDLRYKIHTPIKLYELMTFIELKFIKNLCVSINKKYNQISSSSLLHSSKVRDKSIKNFKNIHDRDDDKDNDEESEEINHDVMDSGDSLGEKLMSKINDELEYEGEEQEKDELNEEKNSDDENHEENEEFDEEENEVVDKTEIKKLKKTRKIDNYRVHRILEISDLIYDYKYDYENMQWCEITFKLDALRPRLDLYSVVQKEAKQSYIAKVNGIKRCFLNKSTLPEDDGCYKLITEGLNVAEVIRNAHVLDVSKLYMNDIHLMANTFGIEAAVKVIINEIKQVFGAYGINVDYRHLSLIADYMTFEGVYKPFNRIGIKTNSSPLQKMTFETCLQFFKDAYLSGQYEDLKSPSACIVTGRMVSSGTGKFDLLTKIV</sequence>
<feature type="compositionally biased region" description="Acidic residues" evidence="16">
    <location>
        <begin position="1490"/>
        <end position="1504"/>
    </location>
</feature>
<dbReference type="InterPro" id="IPR015699">
    <property type="entry name" value="DNA-dir_RNA_pol1_lsu_N"/>
</dbReference>
<dbReference type="OrthoDB" id="270392at2759"/>
<evidence type="ECO:0000256" key="5">
    <source>
        <dbReference type="ARBA" id="ARBA00022553"/>
    </source>
</evidence>
<dbReference type="InterPro" id="IPR044893">
    <property type="entry name" value="RNA_pol_Rpb1_clamp_domain"/>
</dbReference>
<keyword evidence="6 15" id="KW-0808">Transferase</keyword>